<dbReference type="InterPro" id="IPR000515">
    <property type="entry name" value="MetI-like"/>
</dbReference>
<dbReference type="GO" id="GO:0071916">
    <property type="term" value="F:dipeptide transmembrane transporter activity"/>
    <property type="evidence" value="ECO:0007669"/>
    <property type="project" value="TreeGrafter"/>
</dbReference>
<evidence type="ECO:0000256" key="5">
    <source>
        <dbReference type="ARBA" id="ARBA00022989"/>
    </source>
</evidence>
<keyword evidence="6 7" id="KW-0472">Membrane</keyword>
<dbReference type="PROSITE" id="PS50928">
    <property type="entry name" value="ABC_TM1"/>
    <property type="match status" value="1"/>
</dbReference>
<evidence type="ECO:0000259" key="8">
    <source>
        <dbReference type="PROSITE" id="PS50928"/>
    </source>
</evidence>
<organism evidence="9">
    <name type="scientific">marine metagenome</name>
    <dbReference type="NCBI Taxonomy" id="408172"/>
    <lineage>
        <taxon>unclassified sequences</taxon>
        <taxon>metagenomes</taxon>
        <taxon>ecological metagenomes</taxon>
    </lineage>
</organism>
<proteinExistence type="predicted"/>
<evidence type="ECO:0000256" key="1">
    <source>
        <dbReference type="ARBA" id="ARBA00004651"/>
    </source>
</evidence>
<keyword evidence="3" id="KW-1003">Cell membrane</keyword>
<dbReference type="SUPFAM" id="SSF161098">
    <property type="entry name" value="MetI-like"/>
    <property type="match status" value="1"/>
</dbReference>
<evidence type="ECO:0000256" key="6">
    <source>
        <dbReference type="ARBA" id="ARBA00023136"/>
    </source>
</evidence>
<feature type="transmembrane region" description="Helical" evidence="7">
    <location>
        <begin position="153"/>
        <end position="177"/>
    </location>
</feature>
<dbReference type="EMBL" id="UINC01213889">
    <property type="protein sequence ID" value="SVE38869.1"/>
    <property type="molecule type" value="Genomic_DNA"/>
</dbReference>
<dbReference type="InterPro" id="IPR035906">
    <property type="entry name" value="MetI-like_sf"/>
</dbReference>
<feature type="transmembrane region" description="Helical" evidence="7">
    <location>
        <begin position="113"/>
        <end position="132"/>
    </location>
</feature>
<sequence length="237" mass="25555">VGNALRGELGKSYQTGQFVSEAIALRLPVTIQLLVMAQFMAILFAIPAGIFAAYRAGKMPDRVLTTLAFAFLAAPSFIIAISLAFIFAVLLNWFPATGYVPFTENFFGNIRSFILPALALALIEWPILYRVLRNDLIATLQEDFISLAKAKGLGPLHILFGHALRPSLFTLITIVGIQLGNLISGAVIVESIFALPGLGSLLVASIHAREILMVQGIIALMAIAYVAINLIVDLLYG</sequence>
<feature type="transmembrane region" description="Helical" evidence="7">
    <location>
        <begin position="31"/>
        <end position="54"/>
    </location>
</feature>
<protein>
    <recommendedName>
        <fullName evidence="8">ABC transmembrane type-1 domain-containing protein</fullName>
    </recommendedName>
</protein>
<feature type="non-terminal residue" evidence="9">
    <location>
        <position position="1"/>
    </location>
</feature>
<feature type="domain" description="ABC transmembrane type-1" evidence="8">
    <location>
        <begin position="27"/>
        <end position="236"/>
    </location>
</feature>
<reference evidence="9" key="1">
    <citation type="submission" date="2018-05" db="EMBL/GenBank/DDBJ databases">
        <authorList>
            <person name="Lanie J.A."/>
            <person name="Ng W.-L."/>
            <person name="Kazmierczak K.M."/>
            <person name="Andrzejewski T.M."/>
            <person name="Davidsen T.M."/>
            <person name="Wayne K.J."/>
            <person name="Tettelin H."/>
            <person name="Glass J.I."/>
            <person name="Rusch D."/>
            <person name="Podicherti R."/>
            <person name="Tsui H.-C.T."/>
            <person name="Winkler M.E."/>
        </authorList>
    </citation>
    <scope>NUCLEOTIDE SEQUENCE</scope>
</reference>
<evidence type="ECO:0000313" key="9">
    <source>
        <dbReference type="EMBL" id="SVE38869.1"/>
    </source>
</evidence>
<accession>A0A383D3M8</accession>
<feature type="transmembrane region" description="Helical" evidence="7">
    <location>
        <begin position="66"/>
        <end position="93"/>
    </location>
</feature>
<dbReference type="Pfam" id="PF00528">
    <property type="entry name" value="BPD_transp_1"/>
    <property type="match status" value="1"/>
</dbReference>
<name>A0A383D3M8_9ZZZZ</name>
<dbReference type="CDD" id="cd06261">
    <property type="entry name" value="TM_PBP2"/>
    <property type="match status" value="1"/>
</dbReference>
<feature type="transmembrane region" description="Helical" evidence="7">
    <location>
        <begin position="211"/>
        <end position="232"/>
    </location>
</feature>
<evidence type="ECO:0000256" key="2">
    <source>
        <dbReference type="ARBA" id="ARBA00022448"/>
    </source>
</evidence>
<evidence type="ECO:0000256" key="3">
    <source>
        <dbReference type="ARBA" id="ARBA00022475"/>
    </source>
</evidence>
<feature type="non-terminal residue" evidence="9">
    <location>
        <position position="237"/>
    </location>
</feature>
<gene>
    <name evidence="9" type="ORF">METZ01_LOCUS491723</name>
</gene>
<dbReference type="PANTHER" id="PTHR43163:SF6">
    <property type="entry name" value="DIPEPTIDE TRANSPORT SYSTEM PERMEASE PROTEIN DPPB-RELATED"/>
    <property type="match status" value="1"/>
</dbReference>
<comment type="subcellular location">
    <subcellularLocation>
        <location evidence="1">Cell membrane</location>
        <topology evidence="1">Multi-pass membrane protein</topology>
    </subcellularLocation>
</comment>
<keyword evidence="4 7" id="KW-0812">Transmembrane</keyword>
<dbReference type="PANTHER" id="PTHR43163">
    <property type="entry name" value="DIPEPTIDE TRANSPORT SYSTEM PERMEASE PROTEIN DPPB-RELATED"/>
    <property type="match status" value="1"/>
</dbReference>
<evidence type="ECO:0000256" key="7">
    <source>
        <dbReference type="SAM" id="Phobius"/>
    </source>
</evidence>
<keyword evidence="2" id="KW-0813">Transport</keyword>
<evidence type="ECO:0000256" key="4">
    <source>
        <dbReference type="ARBA" id="ARBA00022692"/>
    </source>
</evidence>
<dbReference type="Gene3D" id="1.10.3720.10">
    <property type="entry name" value="MetI-like"/>
    <property type="match status" value="1"/>
</dbReference>
<keyword evidence="5 7" id="KW-1133">Transmembrane helix</keyword>
<feature type="transmembrane region" description="Helical" evidence="7">
    <location>
        <begin position="183"/>
        <end position="204"/>
    </location>
</feature>
<dbReference type="AlphaFoldDB" id="A0A383D3M8"/>
<dbReference type="GO" id="GO:0005886">
    <property type="term" value="C:plasma membrane"/>
    <property type="evidence" value="ECO:0007669"/>
    <property type="project" value="UniProtKB-SubCell"/>
</dbReference>